<organism evidence="1 2">
    <name type="scientific">Racocetra persica</name>
    <dbReference type="NCBI Taxonomy" id="160502"/>
    <lineage>
        <taxon>Eukaryota</taxon>
        <taxon>Fungi</taxon>
        <taxon>Fungi incertae sedis</taxon>
        <taxon>Mucoromycota</taxon>
        <taxon>Glomeromycotina</taxon>
        <taxon>Glomeromycetes</taxon>
        <taxon>Diversisporales</taxon>
        <taxon>Gigasporaceae</taxon>
        <taxon>Racocetra</taxon>
    </lineage>
</organism>
<feature type="non-terminal residue" evidence="1">
    <location>
        <position position="1"/>
    </location>
</feature>
<sequence>PNLTRQPHIINRYQILVDFLEQIDFWKSIDLESFLPNESI</sequence>
<proteinExistence type="predicted"/>
<accession>A0ACA9SUJ4</accession>
<evidence type="ECO:0000313" key="2">
    <source>
        <dbReference type="Proteomes" id="UP000789920"/>
    </source>
</evidence>
<dbReference type="EMBL" id="CAJVQC010157156">
    <property type="protein sequence ID" value="CAG8847687.1"/>
    <property type="molecule type" value="Genomic_DNA"/>
</dbReference>
<name>A0ACA9SUJ4_9GLOM</name>
<protein>
    <submittedName>
        <fullName evidence="1">15005_t:CDS:1</fullName>
    </submittedName>
</protein>
<reference evidence="1" key="1">
    <citation type="submission" date="2021-06" db="EMBL/GenBank/DDBJ databases">
        <authorList>
            <person name="Kallberg Y."/>
            <person name="Tangrot J."/>
            <person name="Rosling A."/>
        </authorList>
    </citation>
    <scope>NUCLEOTIDE SEQUENCE</scope>
    <source>
        <strain evidence="1">MA461A</strain>
    </source>
</reference>
<comment type="caution">
    <text evidence="1">The sequence shown here is derived from an EMBL/GenBank/DDBJ whole genome shotgun (WGS) entry which is preliminary data.</text>
</comment>
<keyword evidence="2" id="KW-1185">Reference proteome</keyword>
<dbReference type="Proteomes" id="UP000789920">
    <property type="component" value="Unassembled WGS sequence"/>
</dbReference>
<evidence type="ECO:0000313" key="1">
    <source>
        <dbReference type="EMBL" id="CAG8847687.1"/>
    </source>
</evidence>
<gene>
    <name evidence="1" type="ORF">RPERSI_LOCUS34753</name>
</gene>